<dbReference type="AlphaFoldDB" id="A0A0F9K4T5"/>
<organism evidence="1">
    <name type="scientific">marine sediment metagenome</name>
    <dbReference type="NCBI Taxonomy" id="412755"/>
    <lineage>
        <taxon>unclassified sequences</taxon>
        <taxon>metagenomes</taxon>
        <taxon>ecological metagenomes</taxon>
    </lineage>
</organism>
<evidence type="ECO:0000313" key="1">
    <source>
        <dbReference type="EMBL" id="KKM17048.1"/>
    </source>
</evidence>
<reference evidence="1" key="1">
    <citation type="journal article" date="2015" name="Nature">
        <title>Complex archaea that bridge the gap between prokaryotes and eukaryotes.</title>
        <authorList>
            <person name="Spang A."/>
            <person name="Saw J.H."/>
            <person name="Jorgensen S.L."/>
            <person name="Zaremba-Niedzwiedzka K."/>
            <person name="Martijn J."/>
            <person name="Lind A.E."/>
            <person name="van Eijk R."/>
            <person name="Schleper C."/>
            <person name="Guy L."/>
            <person name="Ettema T.J."/>
        </authorList>
    </citation>
    <scope>NUCLEOTIDE SEQUENCE</scope>
</reference>
<name>A0A0F9K4T5_9ZZZZ</name>
<proteinExistence type="predicted"/>
<protein>
    <submittedName>
        <fullName evidence="1">Uncharacterized protein</fullName>
    </submittedName>
</protein>
<accession>A0A0F9K4T5</accession>
<comment type="caution">
    <text evidence="1">The sequence shown here is derived from an EMBL/GenBank/DDBJ whole genome shotgun (WGS) entry which is preliminary data.</text>
</comment>
<dbReference type="EMBL" id="LAZR01014537">
    <property type="protein sequence ID" value="KKM17048.1"/>
    <property type="molecule type" value="Genomic_DNA"/>
</dbReference>
<gene>
    <name evidence="1" type="ORF">LCGC14_1679730</name>
</gene>
<sequence>MTDKPITLADIKASAKICEAATEGPWTSGYMGGRCSLDHKHGKGNCQYVQTGLYDNPHKITGGTIQKGEAHDLAIQIAGAYDYDEGGIIHARDAIFITHARTRLPEMNKLCREMLEMLDELSCDQMGGLLGCTECHTETDEKGNVTHAPNCIKGKARRLVERMEAGNVD</sequence>